<feature type="region of interest" description="Disordered" evidence="1">
    <location>
        <begin position="1"/>
        <end position="65"/>
    </location>
</feature>
<sequence length="233" mass="25197">MNISPALPSFPPLSPPAREQLAGDNQQRPAVTQPEPTQGEHGTESQAEGKRDDDQQGVNQRSSHEEIQALEELQRLERRDQEVRVHEQAHAAIGGRYAGAPSYEYERGSNGKSYAVAGEVQIDVSVVEGDPQATIEKMAVVRRAALAPAQPSSADRAIAAEASQKEAQARAELNQQNSKPKSSRQTEPSTEAEDKDSDKEKSVAASETTQRVVEAKYQRATSPSVDSGFQVVA</sequence>
<reference evidence="2 3" key="1">
    <citation type="journal article" date="2018" name="Nat. Biotechnol.">
        <title>A standardized bacterial taxonomy based on genome phylogeny substantially revises the tree of life.</title>
        <authorList>
            <person name="Parks D.H."/>
            <person name="Chuvochina M."/>
            <person name="Waite D.W."/>
            <person name="Rinke C."/>
            <person name="Skarshewski A."/>
            <person name="Chaumeil P.A."/>
            <person name="Hugenholtz P."/>
        </authorList>
    </citation>
    <scope>NUCLEOTIDE SEQUENCE [LARGE SCALE GENOMIC DNA]</scope>
    <source>
        <strain evidence="2">UBA9360</strain>
    </source>
</reference>
<gene>
    <name evidence="2" type="ORF">DCR58_09145</name>
</gene>
<dbReference type="Proteomes" id="UP000262878">
    <property type="component" value="Unassembled WGS sequence"/>
</dbReference>
<evidence type="ECO:0000313" key="3">
    <source>
        <dbReference type="Proteomes" id="UP000262878"/>
    </source>
</evidence>
<evidence type="ECO:0000256" key="1">
    <source>
        <dbReference type="SAM" id="MobiDB-lite"/>
    </source>
</evidence>
<accession>A0A348WQX0</accession>
<dbReference type="STRING" id="314276.OS145_02080"/>
<dbReference type="AlphaFoldDB" id="A0A348WQX0"/>
<name>A0A348WQX0_9GAMM</name>
<feature type="compositionally biased region" description="Basic and acidic residues" evidence="1">
    <location>
        <begin position="41"/>
        <end position="54"/>
    </location>
</feature>
<organism evidence="2 3">
    <name type="scientific">Idiomarina baltica</name>
    <dbReference type="NCBI Taxonomy" id="190892"/>
    <lineage>
        <taxon>Bacteria</taxon>
        <taxon>Pseudomonadati</taxon>
        <taxon>Pseudomonadota</taxon>
        <taxon>Gammaproteobacteria</taxon>
        <taxon>Alteromonadales</taxon>
        <taxon>Idiomarinaceae</taxon>
        <taxon>Idiomarina</taxon>
    </lineage>
</organism>
<feature type="compositionally biased region" description="Polar residues" evidence="1">
    <location>
        <begin position="23"/>
        <end position="36"/>
    </location>
</feature>
<evidence type="ECO:0008006" key="4">
    <source>
        <dbReference type="Google" id="ProtNLM"/>
    </source>
</evidence>
<dbReference type="Pfam" id="PF12118">
    <property type="entry name" value="SprA-related"/>
    <property type="match status" value="1"/>
</dbReference>
<dbReference type="EMBL" id="DMUP01000221">
    <property type="protein sequence ID" value="HAR56932.1"/>
    <property type="molecule type" value="Genomic_DNA"/>
</dbReference>
<evidence type="ECO:0000313" key="2">
    <source>
        <dbReference type="EMBL" id="HAR56932.1"/>
    </source>
</evidence>
<dbReference type="InterPro" id="IPR021973">
    <property type="entry name" value="SprA-related"/>
</dbReference>
<proteinExistence type="predicted"/>
<comment type="caution">
    <text evidence="2">The sequence shown here is derived from an EMBL/GenBank/DDBJ whole genome shotgun (WGS) entry which is preliminary data.</text>
</comment>
<feature type="region of interest" description="Disordered" evidence="1">
    <location>
        <begin position="147"/>
        <end position="233"/>
    </location>
</feature>
<protein>
    <recommendedName>
        <fullName evidence="4">Catalase</fullName>
    </recommendedName>
</protein>
<feature type="compositionally biased region" description="Polar residues" evidence="1">
    <location>
        <begin position="173"/>
        <end position="189"/>
    </location>
</feature>